<dbReference type="InterPro" id="IPR036866">
    <property type="entry name" value="RibonucZ/Hydroxyglut_hydro"/>
</dbReference>
<keyword evidence="3" id="KW-1185">Reference proteome</keyword>
<evidence type="ECO:0000259" key="1">
    <source>
        <dbReference type="Pfam" id="PF00753"/>
    </source>
</evidence>
<dbReference type="AlphaFoldDB" id="A0A291IRG7"/>
<dbReference type="InterPro" id="IPR052159">
    <property type="entry name" value="Competence_DNA_uptake"/>
</dbReference>
<protein>
    <recommendedName>
        <fullName evidence="1">Metallo-beta-lactamase domain-containing protein</fullName>
    </recommendedName>
</protein>
<accession>A0A291IRG7</accession>
<dbReference type="Proteomes" id="UP000232227">
    <property type="component" value="Chromosome"/>
</dbReference>
<dbReference type="OrthoDB" id="9761531at2"/>
<dbReference type="EMBL" id="CP023668">
    <property type="protein sequence ID" value="ATG97379.1"/>
    <property type="molecule type" value="Genomic_DNA"/>
</dbReference>
<reference evidence="2 3" key="1">
    <citation type="submission" date="2017-09" db="EMBL/GenBank/DDBJ databases">
        <title>SPAdes assembly of the Mesoplasma lactucae genome.</title>
        <authorList>
            <person name="Knight T.F."/>
            <person name="Rubinstein R."/>
            <person name="Citino T."/>
        </authorList>
    </citation>
    <scope>NUCLEOTIDE SEQUENCE [LARGE SCALE GENOMIC DNA]</scope>
    <source>
        <strain evidence="2 3">831-C4</strain>
    </source>
</reference>
<dbReference type="PANTHER" id="PTHR30619:SF7">
    <property type="entry name" value="BETA-LACTAMASE DOMAIN PROTEIN"/>
    <property type="match status" value="1"/>
</dbReference>
<dbReference type="PANTHER" id="PTHR30619">
    <property type="entry name" value="DNA INTERNALIZATION/COMPETENCE PROTEIN COMEC/REC2"/>
    <property type="match status" value="1"/>
</dbReference>
<dbReference type="Gene3D" id="3.60.15.10">
    <property type="entry name" value="Ribonuclease Z/Hydroxyacylglutathione hydrolase-like"/>
    <property type="match status" value="1"/>
</dbReference>
<organism evidence="2 3">
    <name type="scientific">Mesoplasma lactucae ATCC 49193</name>
    <dbReference type="NCBI Taxonomy" id="81460"/>
    <lineage>
        <taxon>Bacteria</taxon>
        <taxon>Bacillati</taxon>
        <taxon>Mycoplasmatota</taxon>
        <taxon>Mollicutes</taxon>
        <taxon>Entomoplasmatales</taxon>
        <taxon>Entomoplasmataceae</taxon>
        <taxon>Mesoplasma</taxon>
    </lineage>
</organism>
<sequence>MIKISLKPSTYFLIYFAFTTICCLLSTNKWYFLLVGMLVSIIFTVFKWKERLLPFIFTLLIFISFLIGFFLTEKFMTNINFQSETFRIQELKPSYLILRKGFHKYYLSRFELPNDNVVLNQKLIISGTFEKLNLKSNYYEFDFQKFLNQKQVYQELKLSTIFYQNKGWLSQLNLFYQRFLNNDLAQVFLLNNRDKTIELNESINSLGIGYLLNFSGIPIFLLSYLFKRLMKRFNVNKIGINIYCLSLDLFLLFFAFTLNFPFILTRVGLTLLVKNILSFWRTKTSNLAIWVIVYSCLISLDNSLIQTKIFLYYLAALIFLKYNPLKSFWKQIIFNLIICNLSFGVVNMIVDYRFYYLNEVFDLLFAPILGILNIFVLLSFWIPKIVVVYNFIDQILVNQFIFLKPVNIFYACGFIPLYWYLFYFSLLKVFLINQQHEILKWSIFSLLIISIIWLFVYKLIFFKEGMELLNVGNGQSLIFKQRKKIVLFDVGVGPGQSKNILPSYLNYYGIQKIDCIFISHFHDDHYNQFDNLIKNNIKIKEVVTRENAKEAYRFSNAIISIFNRNQLNKNENNNSLVYLVNFNHNNFLIMSDLEQDQEQVLLNDSQFVLSINANPIDYMLLGHHGSKTSSSYELLSFIKPKIVFISGENRGMRKFPNEETIKTLNDLHIPYKITNNQTNYFFK</sequence>
<dbReference type="KEGG" id="mlac:CP520_01225"/>
<dbReference type="InterPro" id="IPR001279">
    <property type="entry name" value="Metallo-B-lactamas"/>
</dbReference>
<evidence type="ECO:0000313" key="3">
    <source>
        <dbReference type="Proteomes" id="UP000232227"/>
    </source>
</evidence>
<proteinExistence type="predicted"/>
<dbReference type="Pfam" id="PF00753">
    <property type="entry name" value="Lactamase_B"/>
    <property type="match status" value="1"/>
</dbReference>
<dbReference type="RefSeq" id="WP_096862667.1">
    <property type="nucleotide sequence ID" value="NZ_CP023668.1"/>
</dbReference>
<gene>
    <name evidence="2" type="ORF">CP520_01225</name>
</gene>
<feature type="domain" description="Metallo-beta-lactamase" evidence="1">
    <location>
        <begin position="471"/>
        <end position="534"/>
    </location>
</feature>
<evidence type="ECO:0000313" key="2">
    <source>
        <dbReference type="EMBL" id="ATG97379.1"/>
    </source>
</evidence>
<name>A0A291IRG7_9MOLU</name>
<dbReference type="SUPFAM" id="SSF56281">
    <property type="entry name" value="Metallo-hydrolase/oxidoreductase"/>
    <property type="match status" value="1"/>
</dbReference>